<evidence type="ECO:0000256" key="1">
    <source>
        <dbReference type="SAM" id="MobiDB-lite"/>
    </source>
</evidence>
<gene>
    <name evidence="2" type="ORF">UFOPK2158_00814</name>
</gene>
<accession>A0A6J6K6F8</accession>
<protein>
    <submittedName>
        <fullName evidence="2">Unannotated protein</fullName>
    </submittedName>
</protein>
<proteinExistence type="predicted"/>
<dbReference type="AlphaFoldDB" id="A0A6J6K6F8"/>
<dbReference type="EMBL" id="CAEZVY010000076">
    <property type="protein sequence ID" value="CAB4643935.1"/>
    <property type="molecule type" value="Genomic_DNA"/>
</dbReference>
<sequence length="77" mass="7819">MSELTESFRVASLLSPDTVVAMLVVSASVSSASSRVALCGFSGLPAIASNQTLPTIPCEPTPTPRSSTVLDIGAIPD</sequence>
<name>A0A6J6K6F8_9ZZZZ</name>
<organism evidence="2">
    <name type="scientific">freshwater metagenome</name>
    <dbReference type="NCBI Taxonomy" id="449393"/>
    <lineage>
        <taxon>unclassified sequences</taxon>
        <taxon>metagenomes</taxon>
        <taxon>ecological metagenomes</taxon>
    </lineage>
</organism>
<evidence type="ECO:0000313" key="2">
    <source>
        <dbReference type="EMBL" id="CAB4643935.1"/>
    </source>
</evidence>
<reference evidence="2" key="1">
    <citation type="submission" date="2020-05" db="EMBL/GenBank/DDBJ databases">
        <authorList>
            <person name="Chiriac C."/>
            <person name="Salcher M."/>
            <person name="Ghai R."/>
            <person name="Kavagutti S V."/>
        </authorList>
    </citation>
    <scope>NUCLEOTIDE SEQUENCE</scope>
</reference>
<feature type="region of interest" description="Disordered" evidence="1">
    <location>
        <begin position="55"/>
        <end position="77"/>
    </location>
</feature>